<sequence length="467" mass="47921">MRRSRLVSTAAMAAAVAGAAILSVTVGGTANAATLSNNWYGSAPYVMPLDNNPPDLPTVMAATGQKAFELAFILAPNGGGCTPTWGGTASVSSDNTVANIISGVRSHGGDVTVSAGGYGGTKLGQTCGTAAATAAAYQQVITKYSLKAIDFDLEEPEYENTAAINNEIGAAQILQRNNSGLYVSVTTAGTAAGTGYFGQNVLNTAKGLGFTPNNFSIMPFDGGFNGAASQTSALEAFHTLLVNTFGWSSATAYNHEGVSMMNGRTDAGEYFYQSDFQTVLNYATGHGLSRYTFWAVNRDRACNPPSGTTSGVCSSVTQNDWDFTKYTTQFAGATPPQSPPPTTSTPAPPGSCAAPAWSAGTAYNGGAQVSYNGHTWTAKWWTQGDIPGNNSQGVWTDNGACSGGGPTTGPTGGGGSCTGLSAWSAGTAYNGGALVAYNGHRWTAKWWTQGDIPGNNSQGVWTDNGAC</sequence>
<reference evidence="6" key="1">
    <citation type="journal article" date="2019" name="Int. J. Syst. Evol. Microbiol.">
        <title>The Global Catalogue of Microorganisms (GCM) 10K type strain sequencing project: providing services to taxonomists for standard genome sequencing and annotation.</title>
        <authorList>
            <consortium name="The Broad Institute Genomics Platform"/>
            <consortium name="The Broad Institute Genome Sequencing Center for Infectious Disease"/>
            <person name="Wu L."/>
            <person name="Ma J."/>
        </authorList>
    </citation>
    <scope>NUCLEOTIDE SEQUENCE [LARGE SCALE GENOMIC DNA]</scope>
    <source>
        <strain evidence="6">JCM 18304</strain>
    </source>
</reference>
<dbReference type="PANTHER" id="PTHR42976">
    <property type="entry name" value="BIFUNCTIONAL CHITINASE/LYSOZYME-RELATED"/>
    <property type="match status" value="1"/>
</dbReference>
<feature type="domain" description="GH18" evidence="4">
    <location>
        <begin position="40"/>
        <end position="334"/>
    </location>
</feature>
<evidence type="ECO:0000256" key="2">
    <source>
        <dbReference type="SAM" id="MobiDB-lite"/>
    </source>
</evidence>
<dbReference type="SMART" id="SM00495">
    <property type="entry name" value="ChtBD3"/>
    <property type="match status" value="2"/>
</dbReference>
<organism evidence="5 6">
    <name type="scientific">Rugosimonospora acidiphila</name>
    <dbReference type="NCBI Taxonomy" id="556531"/>
    <lineage>
        <taxon>Bacteria</taxon>
        <taxon>Bacillati</taxon>
        <taxon>Actinomycetota</taxon>
        <taxon>Actinomycetes</taxon>
        <taxon>Micromonosporales</taxon>
        <taxon>Micromonosporaceae</taxon>
        <taxon>Rugosimonospora</taxon>
    </lineage>
</organism>
<dbReference type="InterPro" id="IPR052750">
    <property type="entry name" value="GH18_Chitinase"/>
</dbReference>
<evidence type="ECO:0000313" key="5">
    <source>
        <dbReference type="EMBL" id="GAA5182952.1"/>
    </source>
</evidence>
<dbReference type="Gene3D" id="3.20.20.80">
    <property type="entry name" value="Glycosidases"/>
    <property type="match status" value="1"/>
</dbReference>
<dbReference type="CDD" id="cd12215">
    <property type="entry name" value="ChiC_BD"/>
    <property type="match status" value="2"/>
</dbReference>
<dbReference type="SUPFAM" id="SSF51055">
    <property type="entry name" value="Carbohydrate binding domain"/>
    <property type="match status" value="2"/>
</dbReference>
<feature type="compositionally biased region" description="Pro residues" evidence="2">
    <location>
        <begin position="336"/>
        <end position="349"/>
    </location>
</feature>
<dbReference type="InterPro" id="IPR001223">
    <property type="entry name" value="Glyco_hydro18_cat"/>
</dbReference>
<keyword evidence="3" id="KW-0732">Signal</keyword>
<keyword evidence="6" id="KW-1185">Reference proteome</keyword>
<feature type="signal peptide" evidence="3">
    <location>
        <begin position="1"/>
        <end position="32"/>
    </location>
</feature>
<dbReference type="InterPro" id="IPR017853">
    <property type="entry name" value="GH"/>
</dbReference>
<proteinExistence type="predicted"/>
<dbReference type="PANTHER" id="PTHR42976:SF1">
    <property type="entry name" value="GH18 DOMAIN-CONTAINING PROTEIN-RELATED"/>
    <property type="match status" value="1"/>
</dbReference>
<dbReference type="Proteomes" id="UP001501570">
    <property type="component" value="Unassembled WGS sequence"/>
</dbReference>
<dbReference type="Gene3D" id="2.10.10.20">
    <property type="entry name" value="Carbohydrate-binding module superfamily 5/12"/>
    <property type="match status" value="2"/>
</dbReference>
<dbReference type="RefSeq" id="WP_345628407.1">
    <property type="nucleotide sequence ID" value="NZ_BAABJQ010000005.1"/>
</dbReference>
<dbReference type="SUPFAM" id="SSF51445">
    <property type="entry name" value="(Trans)glycosidases"/>
    <property type="match status" value="1"/>
</dbReference>
<dbReference type="Pfam" id="PF02839">
    <property type="entry name" value="CBM_5_12"/>
    <property type="match status" value="2"/>
</dbReference>
<name>A0ABP9RR34_9ACTN</name>
<dbReference type="PROSITE" id="PS51910">
    <property type="entry name" value="GH18_2"/>
    <property type="match status" value="1"/>
</dbReference>
<evidence type="ECO:0000313" key="6">
    <source>
        <dbReference type="Proteomes" id="UP001501570"/>
    </source>
</evidence>
<gene>
    <name evidence="5" type="ORF">GCM10023322_21010</name>
</gene>
<dbReference type="InterPro" id="IPR036573">
    <property type="entry name" value="CBM_sf_5/12"/>
</dbReference>
<evidence type="ECO:0000256" key="1">
    <source>
        <dbReference type="ARBA" id="ARBA00022801"/>
    </source>
</evidence>
<keyword evidence="1" id="KW-0378">Hydrolase</keyword>
<accession>A0ABP9RR34</accession>
<dbReference type="EMBL" id="BAABJQ010000005">
    <property type="protein sequence ID" value="GAA5182952.1"/>
    <property type="molecule type" value="Genomic_DNA"/>
</dbReference>
<evidence type="ECO:0000256" key="3">
    <source>
        <dbReference type="SAM" id="SignalP"/>
    </source>
</evidence>
<evidence type="ECO:0000259" key="4">
    <source>
        <dbReference type="PROSITE" id="PS51910"/>
    </source>
</evidence>
<dbReference type="InterPro" id="IPR003610">
    <property type="entry name" value="CBM5/12"/>
</dbReference>
<feature type="region of interest" description="Disordered" evidence="2">
    <location>
        <begin position="332"/>
        <end position="351"/>
    </location>
</feature>
<protein>
    <submittedName>
        <fullName evidence="5">Chitinase</fullName>
    </submittedName>
</protein>
<feature type="chain" id="PRO_5045628717" evidence="3">
    <location>
        <begin position="33"/>
        <end position="467"/>
    </location>
</feature>
<comment type="caution">
    <text evidence="5">The sequence shown here is derived from an EMBL/GenBank/DDBJ whole genome shotgun (WGS) entry which is preliminary data.</text>
</comment>